<accession>A0ABV1D5L5</accession>
<dbReference type="SUPFAM" id="SSF46785">
    <property type="entry name" value="Winged helix' DNA-binding domain"/>
    <property type="match status" value="2"/>
</dbReference>
<feature type="domain" description="HTH gntR-type" evidence="4">
    <location>
        <begin position="245"/>
        <end position="313"/>
    </location>
</feature>
<dbReference type="SMART" id="SM00345">
    <property type="entry name" value="HTH_GNTR"/>
    <property type="match status" value="2"/>
</dbReference>
<dbReference type="PRINTS" id="PR00035">
    <property type="entry name" value="HTHGNTR"/>
</dbReference>
<proteinExistence type="predicted"/>
<dbReference type="PANTHER" id="PTHR43537">
    <property type="entry name" value="TRANSCRIPTIONAL REGULATOR, GNTR FAMILY"/>
    <property type="match status" value="1"/>
</dbReference>
<dbReference type="InterPro" id="IPR036390">
    <property type="entry name" value="WH_DNA-bd_sf"/>
</dbReference>
<dbReference type="RefSeq" id="WP_008725991.1">
    <property type="nucleotide sequence ID" value="NZ_JBBMFM010000039.1"/>
</dbReference>
<dbReference type="Pfam" id="PF00392">
    <property type="entry name" value="GntR"/>
    <property type="match status" value="2"/>
</dbReference>
<evidence type="ECO:0000256" key="2">
    <source>
        <dbReference type="ARBA" id="ARBA00023125"/>
    </source>
</evidence>
<dbReference type="PROSITE" id="PS50949">
    <property type="entry name" value="HTH_GNTR"/>
    <property type="match status" value="2"/>
</dbReference>
<evidence type="ECO:0000256" key="1">
    <source>
        <dbReference type="ARBA" id="ARBA00023015"/>
    </source>
</evidence>
<keyword evidence="2" id="KW-0238">DNA-binding</keyword>
<name>A0ABV1D5L5_9FIRM</name>
<keyword evidence="6" id="KW-1185">Reference proteome</keyword>
<gene>
    <name evidence="5" type="ORF">WMQ36_11965</name>
</gene>
<keyword evidence="3" id="KW-0804">Transcription</keyword>
<protein>
    <submittedName>
        <fullName evidence="5">GntR family transcriptional regulator</fullName>
    </submittedName>
</protein>
<keyword evidence="1" id="KW-0805">Transcription regulation</keyword>
<dbReference type="InterPro" id="IPR000524">
    <property type="entry name" value="Tscrpt_reg_HTH_GntR"/>
</dbReference>
<evidence type="ECO:0000256" key="3">
    <source>
        <dbReference type="ARBA" id="ARBA00023163"/>
    </source>
</evidence>
<evidence type="ECO:0000259" key="4">
    <source>
        <dbReference type="PROSITE" id="PS50949"/>
    </source>
</evidence>
<feature type="domain" description="HTH gntR-type" evidence="4">
    <location>
        <begin position="5"/>
        <end position="73"/>
    </location>
</feature>
<dbReference type="Gene3D" id="1.10.10.10">
    <property type="entry name" value="Winged helix-like DNA-binding domain superfamily/Winged helix DNA-binding domain"/>
    <property type="match status" value="2"/>
</dbReference>
<reference evidence="5 6" key="1">
    <citation type="submission" date="2024-03" db="EMBL/GenBank/DDBJ databases">
        <title>Human intestinal bacterial collection.</title>
        <authorList>
            <person name="Pauvert C."/>
            <person name="Hitch T.C.A."/>
            <person name="Clavel T."/>
        </authorList>
    </citation>
    <scope>NUCLEOTIDE SEQUENCE [LARGE SCALE GENOMIC DNA]</scope>
    <source>
        <strain evidence="5 6">CLA-SR-H021</strain>
    </source>
</reference>
<evidence type="ECO:0000313" key="6">
    <source>
        <dbReference type="Proteomes" id="UP001454086"/>
    </source>
</evidence>
<comment type="caution">
    <text evidence="5">The sequence shown here is derived from an EMBL/GenBank/DDBJ whole genome shotgun (WGS) entry which is preliminary data.</text>
</comment>
<evidence type="ECO:0000313" key="5">
    <source>
        <dbReference type="EMBL" id="MEQ2425695.1"/>
    </source>
</evidence>
<dbReference type="Proteomes" id="UP001454086">
    <property type="component" value="Unassembled WGS sequence"/>
</dbReference>
<dbReference type="PANTHER" id="PTHR43537:SF5">
    <property type="entry name" value="UXU OPERON TRANSCRIPTIONAL REGULATOR"/>
    <property type="match status" value="1"/>
</dbReference>
<dbReference type="EMBL" id="JBBMFM010000039">
    <property type="protein sequence ID" value="MEQ2425695.1"/>
    <property type="molecule type" value="Genomic_DNA"/>
</dbReference>
<dbReference type="InterPro" id="IPR036388">
    <property type="entry name" value="WH-like_DNA-bd_sf"/>
</dbReference>
<organism evidence="5 6">
    <name type="scientific">Enterocloster hominis</name>
    <name type="common">ex Hitch et al. 2024</name>
    <dbReference type="NCBI Taxonomy" id="1917870"/>
    <lineage>
        <taxon>Bacteria</taxon>
        <taxon>Bacillati</taxon>
        <taxon>Bacillota</taxon>
        <taxon>Clostridia</taxon>
        <taxon>Lachnospirales</taxon>
        <taxon>Lachnospiraceae</taxon>
        <taxon>Enterocloster</taxon>
    </lineage>
</organism>
<sequence length="484" mass="55229">MENSTELRTVVYNVLLTQIQFGVYHFREKLPTIEETSARLCVSVDTARSAYLKLKEKGYITLSKNVGATVKVDYSAQETEEYIQTFFSTRKHAIIDLGRSIQPLFCNAQYLGLKNASPEMLTAMEGIFGGINQMAPYAILKHLNQKYDALGNNLLMRLVWQSFMFLHNPFFSIAENRQYFDHSLDYLPNILRICQNRDWKALRAAVEQPVENLSTAISRFYRDRITMPAPEEEMAFAWSSYKKSQQMCYSFAMELLISISRGIYPAGSILPSQKELANQKGISLSTVRRALELLASVGAIKASRYVGTQVLPFENATENSDFTKPVLQRRLLDTADSLQMLALSCKDVSTLTLSSLSPDSIERMCQELKAQKKAGHGETLSYFILNLIAQHAPYQTIRTVYSELLRQFFWAYALRGMMEKNQESINAIYAPYQEALTASLEKRDFVRFSALLEEFIIDEFHRTMESMSQLHIPGTRNILLPDCP</sequence>